<dbReference type="CDD" id="cd16380">
    <property type="entry name" value="YitT_C"/>
    <property type="match status" value="1"/>
</dbReference>
<protein>
    <submittedName>
        <fullName evidence="9">YitT family protein</fullName>
    </submittedName>
</protein>
<dbReference type="Pfam" id="PF10035">
    <property type="entry name" value="DUF2179"/>
    <property type="match status" value="1"/>
</dbReference>
<comment type="subcellular location">
    <subcellularLocation>
        <location evidence="1">Cell membrane</location>
        <topology evidence="1">Multi-pass membrane protein</topology>
    </subcellularLocation>
</comment>
<feature type="domain" description="DUF2179" evidence="8">
    <location>
        <begin position="225"/>
        <end position="279"/>
    </location>
</feature>
<feature type="transmembrane region" description="Helical" evidence="7">
    <location>
        <begin position="74"/>
        <end position="92"/>
    </location>
</feature>
<keyword evidence="10" id="KW-1185">Reference proteome</keyword>
<dbReference type="Gene3D" id="3.30.70.120">
    <property type="match status" value="1"/>
</dbReference>
<dbReference type="InterPro" id="IPR015867">
    <property type="entry name" value="N-reg_PII/ATP_PRibTrfase_C"/>
</dbReference>
<evidence type="ECO:0000256" key="1">
    <source>
        <dbReference type="ARBA" id="ARBA00004651"/>
    </source>
</evidence>
<dbReference type="PIRSF" id="PIRSF006483">
    <property type="entry name" value="Membrane_protein_YitT"/>
    <property type="match status" value="1"/>
</dbReference>
<evidence type="ECO:0000313" key="9">
    <source>
        <dbReference type="EMBL" id="RNA70456.1"/>
    </source>
</evidence>
<dbReference type="InterPro" id="IPR003740">
    <property type="entry name" value="YitT"/>
</dbReference>
<dbReference type="Proteomes" id="UP000278746">
    <property type="component" value="Unassembled WGS sequence"/>
</dbReference>
<dbReference type="RefSeq" id="WP_122898269.1">
    <property type="nucleotide sequence ID" value="NZ_RHIB01000001.1"/>
</dbReference>
<evidence type="ECO:0000256" key="7">
    <source>
        <dbReference type="SAM" id="Phobius"/>
    </source>
</evidence>
<dbReference type="InterPro" id="IPR051461">
    <property type="entry name" value="UPF0750_membrane"/>
</dbReference>
<feature type="transmembrane region" description="Helical" evidence="7">
    <location>
        <begin position="154"/>
        <end position="172"/>
    </location>
</feature>
<feature type="compositionally biased region" description="Basic and acidic residues" evidence="6">
    <location>
        <begin position="291"/>
        <end position="311"/>
    </location>
</feature>
<evidence type="ECO:0000256" key="2">
    <source>
        <dbReference type="ARBA" id="ARBA00022475"/>
    </source>
</evidence>
<dbReference type="PANTHER" id="PTHR33545:SF10">
    <property type="entry name" value="UPF0750 MEMBRANE PROTEIN YPJC"/>
    <property type="match status" value="1"/>
</dbReference>
<sequence length="311" mass="34306">MARLFEGIRIKNIVIILLGTLLFGFGIIHFNLQNGLAHGGFTGITLLIYYLFTIEPSLTNLLLNVPLFLIGYKLLGRVMLIYSIIGTLALSGSLRLFELYPVTEIPLQNDMILVSLFAGVCVGAGLGFIFRAGGTTGGADILARLANKYIGMSLGRFMFTFDAFVITISMIHLNMTQAMYTLVTVFVASRVIDFIIEGASAAKSTMIISSKTEEISAEVIKRMSRGSTVLTGKGSFTQDNREIMYCVVNRNELIQLKAIIEEIDPYAFFSINDVKEVSGEGFTFDQAQRQIKADQSSKDEKFVSEDKLVSH</sequence>
<dbReference type="AlphaFoldDB" id="A0A3M7TXY9"/>
<dbReference type="OrthoDB" id="265478at2"/>
<dbReference type="EMBL" id="RHIB01000001">
    <property type="protein sequence ID" value="RNA70456.1"/>
    <property type="molecule type" value="Genomic_DNA"/>
</dbReference>
<evidence type="ECO:0000313" key="10">
    <source>
        <dbReference type="Proteomes" id="UP000278746"/>
    </source>
</evidence>
<accession>A0A3M7TXY9</accession>
<keyword evidence="5 7" id="KW-0472">Membrane</keyword>
<evidence type="ECO:0000256" key="4">
    <source>
        <dbReference type="ARBA" id="ARBA00022989"/>
    </source>
</evidence>
<gene>
    <name evidence="9" type="ORF">EBO34_11200</name>
</gene>
<evidence type="ECO:0000256" key="5">
    <source>
        <dbReference type="ARBA" id="ARBA00023136"/>
    </source>
</evidence>
<organism evidence="9 10">
    <name type="scientific">Alteribacter keqinensis</name>
    <dbReference type="NCBI Taxonomy" id="2483800"/>
    <lineage>
        <taxon>Bacteria</taxon>
        <taxon>Bacillati</taxon>
        <taxon>Bacillota</taxon>
        <taxon>Bacilli</taxon>
        <taxon>Bacillales</taxon>
        <taxon>Bacillaceae</taxon>
        <taxon>Alteribacter</taxon>
    </lineage>
</organism>
<dbReference type="PANTHER" id="PTHR33545">
    <property type="entry name" value="UPF0750 MEMBRANE PROTEIN YITT-RELATED"/>
    <property type="match status" value="1"/>
</dbReference>
<evidence type="ECO:0000256" key="6">
    <source>
        <dbReference type="SAM" id="MobiDB-lite"/>
    </source>
</evidence>
<proteinExistence type="predicted"/>
<keyword evidence="4 7" id="KW-1133">Transmembrane helix</keyword>
<dbReference type="InterPro" id="IPR019264">
    <property type="entry name" value="DUF2179"/>
</dbReference>
<reference evidence="9 10" key="1">
    <citation type="submission" date="2018-10" db="EMBL/GenBank/DDBJ databases">
        <title>Bacillus Keqinensis sp. nov., a moderately halophilic bacterium isolated from a saline-alkaline lake.</title>
        <authorList>
            <person name="Wang H."/>
        </authorList>
    </citation>
    <scope>NUCLEOTIDE SEQUENCE [LARGE SCALE GENOMIC DNA]</scope>
    <source>
        <strain evidence="9 10">KQ-3</strain>
    </source>
</reference>
<keyword evidence="3 7" id="KW-0812">Transmembrane</keyword>
<feature type="region of interest" description="Disordered" evidence="6">
    <location>
        <begin position="290"/>
        <end position="311"/>
    </location>
</feature>
<feature type="transmembrane region" description="Helical" evidence="7">
    <location>
        <begin position="12"/>
        <end position="30"/>
    </location>
</feature>
<evidence type="ECO:0000259" key="8">
    <source>
        <dbReference type="Pfam" id="PF10035"/>
    </source>
</evidence>
<name>A0A3M7TXY9_9BACI</name>
<dbReference type="GO" id="GO:0005886">
    <property type="term" value="C:plasma membrane"/>
    <property type="evidence" value="ECO:0007669"/>
    <property type="project" value="UniProtKB-SubCell"/>
</dbReference>
<feature type="transmembrane region" description="Helical" evidence="7">
    <location>
        <begin position="112"/>
        <end position="133"/>
    </location>
</feature>
<keyword evidence="2" id="KW-1003">Cell membrane</keyword>
<comment type="caution">
    <text evidence="9">The sequence shown here is derived from an EMBL/GenBank/DDBJ whole genome shotgun (WGS) entry which is preliminary data.</text>
</comment>
<dbReference type="Pfam" id="PF02588">
    <property type="entry name" value="YitT_membrane"/>
    <property type="match status" value="1"/>
</dbReference>
<evidence type="ECO:0000256" key="3">
    <source>
        <dbReference type="ARBA" id="ARBA00022692"/>
    </source>
</evidence>